<evidence type="ECO:0000256" key="5">
    <source>
        <dbReference type="SAM" id="Phobius"/>
    </source>
</evidence>
<keyword evidence="2 5" id="KW-0812">Transmembrane</keyword>
<dbReference type="OrthoDB" id="7033036at2"/>
<evidence type="ECO:0000313" key="8">
    <source>
        <dbReference type="Proteomes" id="UP000278332"/>
    </source>
</evidence>
<reference evidence="6 9" key="2">
    <citation type="submission" date="2020-05" db="EMBL/GenBank/DDBJ databases">
        <title>Genetic diversity of Pseudomonas cichorii.</title>
        <authorList>
            <person name="Tani S."/>
            <person name="Yagi H."/>
            <person name="Hashimoto S."/>
            <person name="Iiyama K."/>
            <person name="Furuya N."/>
        </authorList>
    </citation>
    <scope>NUCLEOTIDE SEQUENCE [LARGE SCALE GENOMIC DNA]</scope>
    <source>
        <strain evidence="6 9">LMG 2162</strain>
    </source>
</reference>
<dbReference type="Proteomes" id="UP000278332">
    <property type="component" value="Unassembled WGS sequence"/>
</dbReference>
<evidence type="ECO:0000256" key="3">
    <source>
        <dbReference type="ARBA" id="ARBA00022989"/>
    </source>
</evidence>
<evidence type="ECO:0000313" key="7">
    <source>
        <dbReference type="EMBL" id="RMR59979.1"/>
    </source>
</evidence>
<protein>
    <submittedName>
        <fullName evidence="7">Uncharacterized protein</fullName>
    </submittedName>
</protein>
<evidence type="ECO:0000256" key="1">
    <source>
        <dbReference type="ARBA" id="ARBA00004141"/>
    </source>
</evidence>
<comment type="caution">
    <text evidence="7">The sequence shown here is derived from an EMBL/GenBank/DDBJ whole genome shotgun (WGS) entry which is preliminary data.</text>
</comment>
<accession>A0A3M4W8N7</accession>
<dbReference type="InterPro" id="IPR027469">
    <property type="entry name" value="Cation_efflux_TMD_sf"/>
</dbReference>
<reference evidence="7 8" key="1">
    <citation type="submission" date="2018-08" db="EMBL/GenBank/DDBJ databases">
        <title>Recombination of ecologically and evolutionarily significant loci maintains genetic cohesion in the Pseudomonas syringae species complex.</title>
        <authorList>
            <person name="Dillon M."/>
            <person name="Thakur S."/>
            <person name="Almeida R.N.D."/>
            <person name="Weir B.S."/>
            <person name="Guttman D.S."/>
        </authorList>
    </citation>
    <scope>NUCLEOTIDE SEQUENCE [LARGE SCALE GENOMIC DNA]</scope>
    <source>
        <strain evidence="7 8">ICMP 6917</strain>
    </source>
</reference>
<gene>
    <name evidence="7" type="ORF">ALP84_01297</name>
    <name evidence="6" type="ORF">PSCICP_14740</name>
</gene>
<organism evidence="7 8">
    <name type="scientific">Pseudomonas cichorii</name>
    <dbReference type="NCBI Taxonomy" id="36746"/>
    <lineage>
        <taxon>Bacteria</taxon>
        <taxon>Pseudomonadati</taxon>
        <taxon>Pseudomonadota</taxon>
        <taxon>Gammaproteobacteria</taxon>
        <taxon>Pseudomonadales</taxon>
        <taxon>Pseudomonadaceae</taxon>
        <taxon>Pseudomonas</taxon>
    </lineage>
</organism>
<dbReference type="EMBL" id="BLWA01000003">
    <property type="protein sequence ID" value="GFM91502.1"/>
    <property type="molecule type" value="Genomic_DNA"/>
</dbReference>
<feature type="transmembrane region" description="Helical" evidence="5">
    <location>
        <begin position="62"/>
        <end position="82"/>
    </location>
</feature>
<evidence type="ECO:0000313" key="6">
    <source>
        <dbReference type="EMBL" id="GFM91502.1"/>
    </source>
</evidence>
<evidence type="ECO:0000313" key="9">
    <source>
        <dbReference type="Proteomes" id="UP000614982"/>
    </source>
</evidence>
<dbReference type="GO" id="GO:0016020">
    <property type="term" value="C:membrane"/>
    <property type="evidence" value="ECO:0007669"/>
    <property type="project" value="UniProtKB-SubCell"/>
</dbReference>
<dbReference type="RefSeq" id="WP_025259359.1">
    <property type="nucleotide sequence ID" value="NZ_BLVX01000001.1"/>
</dbReference>
<evidence type="ECO:0000256" key="2">
    <source>
        <dbReference type="ARBA" id="ARBA00022692"/>
    </source>
</evidence>
<comment type="subcellular location">
    <subcellularLocation>
        <location evidence="1">Membrane</location>
        <topology evidence="1">Multi-pass membrane protein</topology>
    </subcellularLocation>
</comment>
<evidence type="ECO:0000256" key="4">
    <source>
        <dbReference type="ARBA" id="ARBA00023136"/>
    </source>
</evidence>
<keyword evidence="3 5" id="KW-1133">Transmembrane helix</keyword>
<keyword evidence="9" id="KW-1185">Reference proteome</keyword>
<dbReference type="SUPFAM" id="SSF161111">
    <property type="entry name" value="Cation efflux protein transmembrane domain-like"/>
    <property type="match status" value="1"/>
</dbReference>
<name>A0A3M4W8N7_PSECI</name>
<proteinExistence type="predicted"/>
<sequence>MKISDGFDARRLRPRGPGNWRTRFGTAIATLLVTLGVLLIMAGASGLIGHPQALGDLDATPGGAAVIAGLGLVVLYLGIWLWRVCRRRRRRAKGLSMSAHLMKKHD</sequence>
<dbReference type="EMBL" id="RBRY01000052">
    <property type="protein sequence ID" value="RMR59979.1"/>
    <property type="molecule type" value="Genomic_DNA"/>
</dbReference>
<feature type="transmembrane region" description="Helical" evidence="5">
    <location>
        <begin position="20"/>
        <end position="42"/>
    </location>
</feature>
<dbReference type="GeneID" id="45541771"/>
<dbReference type="Proteomes" id="UP000614982">
    <property type="component" value="Unassembled WGS sequence"/>
</dbReference>
<keyword evidence="4 5" id="KW-0472">Membrane</keyword>
<dbReference type="AlphaFoldDB" id="A0A3M4W8N7"/>